<dbReference type="GO" id="GO:0016787">
    <property type="term" value="F:hydrolase activity"/>
    <property type="evidence" value="ECO:0007669"/>
    <property type="project" value="UniProtKB-KW"/>
</dbReference>
<keyword evidence="3" id="KW-1185">Reference proteome</keyword>
<comment type="caution">
    <text evidence="2">The sequence shown here is derived from an EMBL/GenBank/DDBJ whole genome shotgun (WGS) entry which is preliminary data.</text>
</comment>
<evidence type="ECO:0000313" key="3">
    <source>
        <dbReference type="Proteomes" id="UP000078336"/>
    </source>
</evidence>
<gene>
    <name evidence="2" type="ORF">TAF16_2679</name>
</gene>
<dbReference type="SMART" id="SM00849">
    <property type="entry name" value="Lactamase_B"/>
    <property type="match status" value="1"/>
</dbReference>
<name>A0A178T5T6_9BACL</name>
<dbReference type="PATRIC" id="fig|33934.7.peg.2892"/>
<sequence length="248" mass="28936">MKVIPLGVNGAFTKYYHNNYVFELGERKLLVDAGTTLRYSLKEAGYEETDITDVIITHLHSDHVGGLEEFAQRCKWIHNHKPNLWVRGRMMDELEEVVGKGLFTDGLTLNDYFNVFTVECGFRNRFKIGVYAIELIETDDLHAKNMKSFGLNIESPNEENILFTSDIAKHEQAVFKHFVTYKTVALFHDVSIVRNPVHSYLEDVVNYYKDVIDLNKIYAMHYQDDINIEALEKQYGVHFVRPRKVYEF</sequence>
<dbReference type="RefSeq" id="WP_064214537.1">
    <property type="nucleotide sequence ID" value="NZ_LUCQ01000167.1"/>
</dbReference>
<dbReference type="Pfam" id="PF23023">
    <property type="entry name" value="Anti-Pycsar_Apyc1"/>
    <property type="match status" value="1"/>
</dbReference>
<reference evidence="2 3" key="1">
    <citation type="submission" date="2016-03" db="EMBL/GenBank/DDBJ databases">
        <title>Spore heat resistance.</title>
        <authorList>
            <person name="Boekhorst J."/>
            <person name="Berendsen E.M."/>
            <person name="Wells-Bennik M.H."/>
            <person name="Kuipers O.P."/>
        </authorList>
    </citation>
    <scope>NUCLEOTIDE SEQUENCE [LARGE SCALE GENOMIC DNA]</scope>
    <source>
        <strain evidence="2 3">AF16</strain>
    </source>
</reference>
<protein>
    <recommendedName>
        <fullName evidence="1">Metallo-beta-lactamase domain-containing protein</fullName>
    </recommendedName>
</protein>
<dbReference type="GO" id="GO:0046872">
    <property type="term" value="F:metal ion binding"/>
    <property type="evidence" value="ECO:0007669"/>
    <property type="project" value="UniProtKB-KW"/>
</dbReference>
<dbReference type="Gene3D" id="3.60.15.10">
    <property type="entry name" value="Ribonuclease Z/Hydroxyacylglutathione hydrolase-like"/>
    <property type="match status" value="1"/>
</dbReference>
<dbReference type="InterPro" id="IPR036866">
    <property type="entry name" value="RibonucZ/Hydroxyglut_hydro"/>
</dbReference>
<evidence type="ECO:0000313" key="2">
    <source>
        <dbReference type="EMBL" id="OAO76332.1"/>
    </source>
</evidence>
<dbReference type="AlphaFoldDB" id="A0A178T5T6"/>
<organism evidence="2 3">
    <name type="scientific">Anoxybacillus flavithermus</name>
    <dbReference type="NCBI Taxonomy" id="33934"/>
    <lineage>
        <taxon>Bacteria</taxon>
        <taxon>Bacillati</taxon>
        <taxon>Bacillota</taxon>
        <taxon>Bacilli</taxon>
        <taxon>Bacillales</taxon>
        <taxon>Anoxybacillaceae</taxon>
        <taxon>Anoxybacillus</taxon>
    </lineage>
</organism>
<dbReference type="InterPro" id="IPR001279">
    <property type="entry name" value="Metallo-B-lactamas"/>
</dbReference>
<dbReference type="SUPFAM" id="SSF56281">
    <property type="entry name" value="Metallo-hydrolase/oxidoreductase"/>
    <property type="match status" value="1"/>
</dbReference>
<dbReference type="EMBL" id="LUCQ01000167">
    <property type="protein sequence ID" value="OAO76332.1"/>
    <property type="molecule type" value="Genomic_DNA"/>
</dbReference>
<feature type="domain" description="Metallo-beta-lactamase" evidence="1">
    <location>
        <begin position="16"/>
        <end position="221"/>
    </location>
</feature>
<evidence type="ECO:0000259" key="1">
    <source>
        <dbReference type="SMART" id="SM00849"/>
    </source>
</evidence>
<dbReference type="Proteomes" id="UP000078336">
    <property type="component" value="Unassembled WGS sequence"/>
</dbReference>
<dbReference type="OrthoDB" id="9803916at2"/>
<proteinExistence type="predicted"/>
<accession>A0A178T5T6</accession>